<feature type="domain" description="Protein kinase" evidence="9">
    <location>
        <begin position="1"/>
        <end position="105"/>
    </location>
</feature>
<evidence type="ECO:0000256" key="1">
    <source>
        <dbReference type="ARBA" id="ARBA00012513"/>
    </source>
</evidence>
<evidence type="ECO:0000256" key="8">
    <source>
        <dbReference type="ARBA" id="ARBA00048679"/>
    </source>
</evidence>
<dbReference type="GO" id="GO:0004674">
    <property type="term" value="F:protein serine/threonine kinase activity"/>
    <property type="evidence" value="ECO:0007669"/>
    <property type="project" value="UniProtKB-KW"/>
</dbReference>
<dbReference type="SUPFAM" id="SSF56112">
    <property type="entry name" value="Protein kinase-like (PK-like)"/>
    <property type="match status" value="1"/>
</dbReference>
<dbReference type="SMART" id="SM00220">
    <property type="entry name" value="S_TKc"/>
    <property type="match status" value="1"/>
</dbReference>
<dbReference type="InterPro" id="IPR000719">
    <property type="entry name" value="Prot_kinase_dom"/>
</dbReference>
<dbReference type="Gene3D" id="1.10.510.10">
    <property type="entry name" value="Transferase(Phosphotransferase) domain 1"/>
    <property type="match status" value="1"/>
</dbReference>
<dbReference type="PANTHER" id="PTHR22983">
    <property type="entry name" value="PROTEIN KINASE RELATED"/>
    <property type="match status" value="1"/>
</dbReference>
<keyword evidence="5" id="KW-0418">Kinase</keyword>
<name>A0A0P4W1E8_SCYOL</name>
<keyword evidence="6" id="KW-0067">ATP-binding</keyword>
<comment type="catalytic activity">
    <reaction evidence="7">
        <text>L-threonyl-[protein] + ATP = O-phospho-L-threonyl-[protein] + ADP + H(+)</text>
        <dbReference type="Rhea" id="RHEA:46608"/>
        <dbReference type="Rhea" id="RHEA-COMP:11060"/>
        <dbReference type="Rhea" id="RHEA-COMP:11605"/>
        <dbReference type="ChEBI" id="CHEBI:15378"/>
        <dbReference type="ChEBI" id="CHEBI:30013"/>
        <dbReference type="ChEBI" id="CHEBI:30616"/>
        <dbReference type="ChEBI" id="CHEBI:61977"/>
        <dbReference type="ChEBI" id="CHEBI:456216"/>
        <dbReference type="EC" id="2.7.11.1"/>
    </reaction>
</comment>
<evidence type="ECO:0000256" key="7">
    <source>
        <dbReference type="ARBA" id="ARBA00047899"/>
    </source>
</evidence>
<evidence type="ECO:0000259" key="9">
    <source>
        <dbReference type="PROSITE" id="PS50011"/>
    </source>
</evidence>
<accession>A0A0P4W1E8</accession>
<keyword evidence="4" id="KW-0547">Nucleotide-binding</keyword>
<evidence type="ECO:0000313" key="10">
    <source>
        <dbReference type="EMBL" id="JAI56801.1"/>
    </source>
</evidence>
<dbReference type="GO" id="GO:0007224">
    <property type="term" value="P:smoothened signaling pathway"/>
    <property type="evidence" value="ECO:0007669"/>
    <property type="project" value="TreeGrafter"/>
</dbReference>
<dbReference type="Pfam" id="PF00069">
    <property type="entry name" value="Pkinase"/>
    <property type="match status" value="1"/>
</dbReference>
<dbReference type="EC" id="2.7.11.1" evidence="1"/>
<dbReference type="AlphaFoldDB" id="A0A0P4W1E8"/>
<dbReference type="InterPro" id="IPR011009">
    <property type="entry name" value="Kinase-like_dom_sf"/>
</dbReference>
<dbReference type="PANTHER" id="PTHR22983:SF6">
    <property type="entry name" value="SERINE_THREONINE-PROTEIN KINASE 36"/>
    <property type="match status" value="1"/>
</dbReference>
<dbReference type="PROSITE" id="PS50011">
    <property type="entry name" value="PROTEIN_KINASE_DOM"/>
    <property type="match status" value="1"/>
</dbReference>
<evidence type="ECO:0000256" key="3">
    <source>
        <dbReference type="ARBA" id="ARBA00022679"/>
    </source>
</evidence>
<evidence type="ECO:0000256" key="6">
    <source>
        <dbReference type="ARBA" id="ARBA00022840"/>
    </source>
</evidence>
<organism evidence="10">
    <name type="scientific">Scylla olivacea</name>
    <name type="common">Orange mud crab</name>
    <name type="synonym">Cancer olivacea</name>
    <dbReference type="NCBI Taxonomy" id="85551"/>
    <lineage>
        <taxon>Eukaryota</taxon>
        <taxon>Metazoa</taxon>
        <taxon>Ecdysozoa</taxon>
        <taxon>Arthropoda</taxon>
        <taxon>Crustacea</taxon>
        <taxon>Multicrustacea</taxon>
        <taxon>Malacostraca</taxon>
        <taxon>Eumalacostraca</taxon>
        <taxon>Eucarida</taxon>
        <taxon>Decapoda</taxon>
        <taxon>Pleocyemata</taxon>
        <taxon>Brachyura</taxon>
        <taxon>Eubrachyura</taxon>
        <taxon>Portunoidea</taxon>
        <taxon>Portunidae</taxon>
        <taxon>Portuninae</taxon>
        <taxon>Scylla</taxon>
    </lineage>
</organism>
<comment type="catalytic activity">
    <reaction evidence="8">
        <text>L-seryl-[protein] + ATP = O-phospho-L-seryl-[protein] + ADP + H(+)</text>
        <dbReference type="Rhea" id="RHEA:17989"/>
        <dbReference type="Rhea" id="RHEA-COMP:9863"/>
        <dbReference type="Rhea" id="RHEA-COMP:11604"/>
        <dbReference type="ChEBI" id="CHEBI:15378"/>
        <dbReference type="ChEBI" id="CHEBI:29999"/>
        <dbReference type="ChEBI" id="CHEBI:30616"/>
        <dbReference type="ChEBI" id="CHEBI:83421"/>
        <dbReference type="ChEBI" id="CHEBI:456216"/>
        <dbReference type="EC" id="2.7.11.1"/>
    </reaction>
</comment>
<sequence length="192" mass="21702">MCINTYVLTSVKGTPLYMAPELIEEKLYDHNADLWSLGCILYELLLGKPPFCTTCIVQLIKMVRSEPVIWPGGWSKDCSTFLHGLLEKDPSKRLTWPALLEHPWVQERVVFVEHSLNIMPLTNPLTVSQQQVKEQQCKELVERAAGQSRVAGQSNIRKFVSISKEEVSPQRLELSTLPADKAVDDVPVPLHL</sequence>
<dbReference type="GO" id="GO:0005737">
    <property type="term" value="C:cytoplasm"/>
    <property type="evidence" value="ECO:0007669"/>
    <property type="project" value="TreeGrafter"/>
</dbReference>
<evidence type="ECO:0000256" key="2">
    <source>
        <dbReference type="ARBA" id="ARBA00022527"/>
    </source>
</evidence>
<dbReference type="GO" id="GO:0005524">
    <property type="term" value="F:ATP binding"/>
    <property type="evidence" value="ECO:0007669"/>
    <property type="project" value="UniProtKB-KW"/>
</dbReference>
<evidence type="ECO:0000256" key="4">
    <source>
        <dbReference type="ARBA" id="ARBA00022741"/>
    </source>
</evidence>
<proteinExistence type="predicted"/>
<keyword evidence="2" id="KW-0723">Serine/threonine-protein kinase</keyword>
<evidence type="ECO:0000256" key="5">
    <source>
        <dbReference type="ARBA" id="ARBA00022777"/>
    </source>
</evidence>
<protein>
    <recommendedName>
        <fullName evidence="1">non-specific serine/threonine protein kinase</fullName>
        <ecNumber evidence="1">2.7.11.1</ecNumber>
    </recommendedName>
</protein>
<reference evidence="10" key="1">
    <citation type="submission" date="2015-09" db="EMBL/GenBank/DDBJ databases">
        <title>Scylla olivacea transcriptome.</title>
        <authorList>
            <person name="Ikhwanuddin M."/>
        </authorList>
    </citation>
    <scope>NUCLEOTIDE SEQUENCE</scope>
</reference>
<keyword evidence="3" id="KW-0808">Transferase</keyword>
<dbReference type="EMBL" id="GDRN01111291">
    <property type="protein sequence ID" value="JAI56801.1"/>
    <property type="molecule type" value="Transcribed_RNA"/>
</dbReference>